<feature type="domain" description="Tudor" evidence="9">
    <location>
        <begin position="55"/>
        <end position="115"/>
    </location>
</feature>
<dbReference type="InterPro" id="IPR002999">
    <property type="entry name" value="Tudor"/>
</dbReference>
<protein>
    <recommendedName>
        <fullName evidence="9">Tudor domain-containing protein</fullName>
    </recommendedName>
</protein>
<feature type="region of interest" description="Disordered" evidence="8">
    <location>
        <begin position="115"/>
        <end position="198"/>
    </location>
</feature>
<dbReference type="GO" id="GO:0008380">
    <property type="term" value="P:RNA splicing"/>
    <property type="evidence" value="ECO:0007669"/>
    <property type="project" value="UniProtKB-KW"/>
</dbReference>
<organism evidence="10 11">
    <name type="scientific">Mesorhabditis spiculigera</name>
    <dbReference type="NCBI Taxonomy" id="96644"/>
    <lineage>
        <taxon>Eukaryota</taxon>
        <taxon>Metazoa</taxon>
        <taxon>Ecdysozoa</taxon>
        <taxon>Nematoda</taxon>
        <taxon>Chromadorea</taxon>
        <taxon>Rhabditida</taxon>
        <taxon>Rhabditina</taxon>
        <taxon>Rhabditomorpha</taxon>
        <taxon>Rhabditoidea</taxon>
        <taxon>Rhabditidae</taxon>
        <taxon>Mesorhabditinae</taxon>
        <taxon>Mesorhabditis</taxon>
    </lineage>
</organism>
<name>A0AA36CVS3_9BILA</name>
<evidence type="ECO:0000256" key="7">
    <source>
        <dbReference type="ARBA" id="ARBA00034695"/>
    </source>
</evidence>
<evidence type="ECO:0000256" key="1">
    <source>
        <dbReference type="ARBA" id="ARBA00004216"/>
    </source>
</evidence>
<dbReference type="GO" id="GO:0015030">
    <property type="term" value="C:Cajal body"/>
    <property type="evidence" value="ECO:0007669"/>
    <property type="project" value="UniProtKB-SubCell"/>
</dbReference>
<dbReference type="Pfam" id="PF06003">
    <property type="entry name" value="SMN_Tudor"/>
    <property type="match status" value="1"/>
</dbReference>
<keyword evidence="11" id="KW-1185">Reference proteome</keyword>
<dbReference type="InterPro" id="IPR047313">
    <property type="entry name" value="SMN_C"/>
</dbReference>
<reference evidence="10" key="1">
    <citation type="submission" date="2023-06" db="EMBL/GenBank/DDBJ databases">
        <authorList>
            <person name="Delattre M."/>
        </authorList>
    </citation>
    <scope>NUCLEOTIDE SEQUENCE</scope>
    <source>
        <strain evidence="10">AF72</strain>
    </source>
</reference>
<dbReference type="EMBL" id="CATQJA010002637">
    <property type="protein sequence ID" value="CAJ0575393.1"/>
    <property type="molecule type" value="Genomic_DNA"/>
</dbReference>
<keyword evidence="6" id="KW-0539">Nucleus</keyword>
<dbReference type="AlphaFoldDB" id="A0AA36CVS3"/>
<gene>
    <name evidence="10" type="ORF">MSPICULIGERA_LOCUS13704</name>
</gene>
<dbReference type="Gene3D" id="3.40.190.10">
    <property type="entry name" value="Periplasmic binding protein-like II"/>
    <property type="match status" value="1"/>
</dbReference>
<feature type="compositionally biased region" description="Low complexity" evidence="8">
    <location>
        <begin position="159"/>
        <end position="170"/>
    </location>
</feature>
<dbReference type="GO" id="GO:0030018">
    <property type="term" value="C:Z disc"/>
    <property type="evidence" value="ECO:0007669"/>
    <property type="project" value="UniProtKB-SubCell"/>
</dbReference>
<proteinExistence type="inferred from homology"/>
<dbReference type="SUPFAM" id="SSF63748">
    <property type="entry name" value="Tudor/PWWP/MBT"/>
    <property type="match status" value="1"/>
</dbReference>
<dbReference type="Gene3D" id="2.30.30.140">
    <property type="match status" value="1"/>
</dbReference>
<dbReference type="GO" id="GO:0003723">
    <property type="term" value="F:RNA binding"/>
    <property type="evidence" value="ECO:0007669"/>
    <property type="project" value="InterPro"/>
</dbReference>
<dbReference type="GO" id="GO:0097504">
    <property type="term" value="C:Gemini of Cajal bodies"/>
    <property type="evidence" value="ECO:0007669"/>
    <property type="project" value="UniProtKB-SubCell"/>
</dbReference>
<evidence type="ECO:0000256" key="2">
    <source>
        <dbReference type="ARBA" id="ARBA00004408"/>
    </source>
</evidence>
<evidence type="ECO:0000256" key="4">
    <source>
        <dbReference type="ARBA" id="ARBA00022664"/>
    </source>
</evidence>
<evidence type="ECO:0000259" key="9">
    <source>
        <dbReference type="PROSITE" id="PS50304"/>
    </source>
</evidence>
<dbReference type="GO" id="GO:0006397">
    <property type="term" value="P:mRNA processing"/>
    <property type="evidence" value="ECO:0007669"/>
    <property type="project" value="UniProtKB-KW"/>
</dbReference>
<evidence type="ECO:0000256" key="5">
    <source>
        <dbReference type="ARBA" id="ARBA00023187"/>
    </source>
</evidence>
<evidence type="ECO:0000256" key="3">
    <source>
        <dbReference type="ARBA" id="ARBA00005371"/>
    </source>
</evidence>
<dbReference type="PANTHER" id="PTHR39267">
    <property type="entry name" value="SURVIVAL MOTOR NEURON-LIKE PROTEIN 1"/>
    <property type="match status" value="1"/>
</dbReference>
<dbReference type="Proteomes" id="UP001177023">
    <property type="component" value="Unassembled WGS sequence"/>
</dbReference>
<dbReference type="Pfam" id="PF20635">
    <property type="entry name" value="SMN_YG-box"/>
    <property type="match status" value="1"/>
</dbReference>
<evidence type="ECO:0000256" key="6">
    <source>
        <dbReference type="ARBA" id="ARBA00023242"/>
    </source>
</evidence>
<comment type="subcellular location">
    <subcellularLocation>
        <location evidence="1">Cytoplasm</location>
        <location evidence="1">Myofibril</location>
        <location evidence="1">Sarcomere</location>
        <location evidence="1">Z line</location>
    </subcellularLocation>
    <subcellularLocation>
        <location evidence="2">Nucleus</location>
        <location evidence="2">Cajal body</location>
    </subcellularLocation>
    <subcellularLocation>
        <location evidence="7">Nucleus</location>
        <location evidence="7">Gem</location>
    </subcellularLocation>
</comment>
<dbReference type="InterPro" id="IPR010304">
    <property type="entry name" value="SMN_Tudor"/>
</dbReference>
<dbReference type="CDD" id="cd22852">
    <property type="entry name" value="SMN_C"/>
    <property type="match status" value="1"/>
</dbReference>
<evidence type="ECO:0000313" key="11">
    <source>
        <dbReference type="Proteomes" id="UP001177023"/>
    </source>
</evidence>
<comment type="similarity">
    <text evidence="3">Belongs to the SMN family.</text>
</comment>
<feature type="non-terminal residue" evidence="10">
    <location>
        <position position="263"/>
    </location>
</feature>
<dbReference type="PROSITE" id="PS50304">
    <property type="entry name" value="TUDOR"/>
    <property type="match status" value="1"/>
</dbReference>
<keyword evidence="5" id="KW-0508">mRNA splicing</keyword>
<feature type="compositionally biased region" description="Acidic residues" evidence="8">
    <location>
        <begin position="122"/>
        <end position="152"/>
    </location>
</feature>
<dbReference type="InterPro" id="IPR040424">
    <property type="entry name" value="Smn1"/>
</dbReference>
<evidence type="ECO:0000256" key="8">
    <source>
        <dbReference type="SAM" id="MobiDB-lite"/>
    </source>
</evidence>
<sequence length="263" mass="29740">MAQAYQRKAGKMSIAEQSLHDEKWDDTELLQRFNHNVKGGHGDTPEQTQESKPIEWVVGDRCTAPYYADNMLYPAQITGLDRTLGIAEVLFDSYGNTEEVKIADLLGEDYYKPDEAVREEGGYEDEAVREEGGYEDEDDEGEEEFDEDQQEDSEMKPVSSKPLQDSSPSSSKKKNLKFNMPSPSLAPPPPPSMFMKDCPMPENMDEALSGMLMSWYMSGYHTGYYEALRTMQKKGQQAGESPQKKVKSNPVRWTNDPDSDLFA</sequence>
<dbReference type="PANTHER" id="PTHR39267:SF1">
    <property type="entry name" value="SURVIVAL MOTOR NEURON PROTEIN"/>
    <property type="match status" value="1"/>
</dbReference>
<keyword evidence="4" id="KW-0507">mRNA processing</keyword>
<accession>A0AA36CVS3</accession>
<comment type="caution">
    <text evidence="10">The sequence shown here is derived from an EMBL/GenBank/DDBJ whole genome shotgun (WGS) entry which is preliminary data.</text>
</comment>
<evidence type="ECO:0000313" key="10">
    <source>
        <dbReference type="EMBL" id="CAJ0575393.1"/>
    </source>
</evidence>
<feature type="region of interest" description="Disordered" evidence="8">
    <location>
        <begin position="231"/>
        <end position="263"/>
    </location>
</feature>